<evidence type="ECO:0000259" key="7">
    <source>
        <dbReference type="PROSITE" id="PS51831"/>
    </source>
</evidence>
<dbReference type="Pfam" id="PF02824">
    <property type="entry name" value="TGS"/>
    <property type="match status" value="1"/>
</dbReference>
<dbReference type="InterPro" id="IPR033655">
    <property type="entry name" value="TGS_RelA/SpoT"/>
</dbReference>
<dbReference type="SMART" id="SM00954">
    <property type="entry name" value="RelA_SpoT"/>
    <property type="match status" value="1"/>
</dbReference>
<dbReference type="OrthoDB" id="9805041at2"/>
<dbReference type="CDD" id="cd05399">
    <property type="entry name" value="NT_Rel-Spo_like"/>
    <property type="match status" value="1"/>
</dbReference>
<dbReference type="Pfam" id="PF13328">
    <property type="entry name" value="HD_4"/>
    <property type="match status" value="1"/>
</dbReference>
<dbReference type="SUPFAM" id="SSF55021">
    <property type="entry name" value="ACT-like"/>
    <property type="match status" value="1"/>
</dbReference>
<dbReference type="SMART" id="SM00471">
    <property type="entry name" value="HDc"/>
    <property type="match status" value="1"/>
</dbReference>
<dbReference type="PROSITE" id="PS51671">
    <property type="entry name" value="ACT"/>
    <property type="match status" value="1"/>
</dbReference>
<evidence type="ECO:0000256" key="4">
    <source>
        <dbReference type="ARBA" id="ARBA00047968"/>
    </source>
</evidence>
<dbReference type="FunFam" id="3.10.20.30:FF:000002">
    <property type="entry name" value="GTP pyrophosphokinase (RelA/SpoT)"/>
    <property type="match status" value="1"/>
</dbReference>
<dbReference type="EMBL" id="AP017928">
    <property type="protein sequence ID" value="BBA36864.1"/>
    <property type="molecule type" value="Genomic_DNA"/>
</dbReference>
<dbReference type="EC" id="3.1.7.2" evidence="3"/>
<dbReference type="Gene3D" id="3.10.20.30">
    <property type="match status" value="1"/>
</dbReference>
<dbReference type="NCBIfam" id="TIGR00691">
    <property type="entry name" value="spoT_relA"/>
    <property type="match status" value="1"/>
</dbReference>
<dbReference type="PROSITE" id="PS51831">
    <property type="entry name" value="HD"/>
    <property type="match status" value="1"/>
</dbReference>
<dbReference type="InterPro" id="IPR045600">
    <property type="entry name" value="RelA/SpoT_AH_RIS"/>
</dbReference>
<dbReference type="SUPFAM" id="SSF81301">
    <property type="entry name" value="Nucleotidyltransferase"/>
    <property type="match status" value="1"/>
</dbReference>
<dbReference type="GO" id="GO:0042594">
    <property type="term" value="P:response to starvation"/>
    <property type="evidence" value="ECO:0007669"/>
    <property type="project" value="TreeGrafter"/>
</dbReference>
<evidence type="ECO:0000256" key="1">
    <source>
        <dbReference type="ARBA" id="ARBA00022801"/>
    </source>
</evidence>
<organism evidence="9 10">
    <name type="scientific">Methylocaldum marinum</name>
    <dbReference type="NCBI Taxonomy" id="1432792"/>
    <lineage>
        <taxon>Bacteria</taxon>
        <taxon>Pseudomonadati</taxon>
        <taxon>Pseudomonadota</taxon>
        <taxon>Gammaproteobacteria</taxon>
        <taxon>Methylococcales</taxon>
        <taxon>Methylococcaceae</taxon>
        <taxon>Methylocaldum</taxon>
    </lineage>
</organism>
<accession>A0A250KZE8</accession>
<dbReference type="GO" id="GO:0015949">
    <property type="term" value="P:nucleobase-containing small molecule interconversion"/>
    <property type="evidence" value="ECO:0007669"/>
    <property type="project" value="UniProtKB-ARBA"/>
</dbReference>
<dbReference type="GO" id="GO:0015970">
    <property type="term" value="P:guanosine tetraphosphate biosynthetic process"/>
    <property type="evidence" value="ECO:0007669"/>
    <property type="project" value="UniProtKB-UniPathway"/>
</dbReference>
<evidence type="ECO:0000259" key="8">
    <source>
        <dbReference type="PROSITE" id="PS51880"/>
    </source>
</evidence>
<name>A0A250KZE8_9GAMM</name>
<dbReference type="CDD" id="cd01668">
    <property type="entry name" value="TGS_RSH"/>
    <property type="match status" value="1"/>
</dbReference>
<dbReference type="GO" id="GO:0008893">
    <property type="term" value="F:guanosine-3',5'-bis(diphosphate) 3'-diphosphatase activity"/>
    <property type="evidence" value="ECO:0007669"/>
    <property type="project" value="UniProtKB-EC"/>
</dbReference>
<comment type="catalytic activity">
    <reaction evidence="4">
        <text>guanosine 3',5'-bis(diphosphate) + H2O = GDP + diphosphate + H(+)</text>
        <dbReference type="Rhea" id="RHEA:14253"/>
        <dbReference type="ChEBI" id="CHEBI:15377"/>
        <dbReference type="ChEBI" id="CHEBI:15378"/>
        <dbReference type="ChEBI" id="CHEBI:33019"/>
        <dbReference type="ChEBI" id="CHEBI:58189"/>
        <dbReference type="ChEBI" id="CHEBI:77828"/>
        <dbReference type="EC" id="3.1.7.2"/>
    </reaction>
</comment>
<keyword evidence="10" id="KW-1185">Reference proteome</keyword>
<evidence type="ECO:0000256" key="2">
    <source>
        <dbReference type="ARBA" id="ARBA00024329"/>
    </source>
</evidence>
<feature type="domain" description="ACT" evidence="6">
    <location>
        <begin position="649"/>
        <end position="723"/>
    </location>
</feature>
<dbReference type="GO" id="GO:0005886">
    <property type="term" value="C:plasma membrane"/>
    <property type="evidence" value="ECO:0007669"/>
    <property type="project" value="TreeGrafter"/>
</dbReference>
<dbReference type="Gene3D" id="1.10.3210.10">
    <property type="entry name" value="Hypothetical protein af1432"/>
    <property type="match status" value="1"/>
</dbReference>
<protein>
    <recommendedName>
        <fullName evidence="3">guanosine-3',5'-bis(diphosphate) 3'-diphosphatase</fullName>
        <ecNumber evidence="3">3.1.7.2</ecNumber>
    </recommendedName>
</protein>
<proteinExistence type="inferred from homology"/>
<dbReference type="UniPathway" id="UPA00908">
    <property type="reaction ID" value="UER00886"/>
</dbReference>
<sequence length="738" mass="83462">MNQLLPKEVTELPNEKLIRRLCSIVSTYLDGTQVDEIYRAYQVALAAHEGQFRLTGEPYVCHPLSVAIILAEMRMDAKGIMAAILHDVIEDTSITKEQLCEQFEDEVAELVDGVSKLTQLDCKSRAEAQAQNVRKMVLAMVKDLRVIMVKLADRLHNMRTLGIMSPTRRRRIARETLDIYAPIANRLGMNEIRLELEELGFAAMYPMRFRVLEQSVKKARGNRKEVVAIIESAITKRLHDAGLDNGEVIGREKHLYSLYQKMRIKHVSFSGVYDVYAFRIITDQVDDCYRALGIVHNLYKPVPGRFKDYIAVPKANGYQSLHTVLVGPYGQPLEIQIRTRAMHHLAESGIAAHWQYKSEHEQISTSQARAHEWLRDLLEIQKSAGDSMEFLDNLKVDLFQQEVYVFTPKGKITKLPRGATIVDFAYAVHTDIGNTCVSARIDRVLAPLQTVLENGQTVEIITAPWARPNPLWLNFVVTAKARAAIRSYLRNFKKQEAVALGRRLLEKEFDAQNIRFDDIPRERIDELLKALDLPSLEALLEDIGLGNRLPFLVVRQIAQADASMDAGAREENLPALSPLIIKGTEGMVVNLAKCCRPIPGDPIVGFFNPGKGIVVHLSECKNVSELRKKHMNWLDVDWDKQASGDFPAVIRLELMNQVGTLAKVASTISRMRANIENVQITNQDSQISTDIITLMVKDRVHLASVMRELRKLSVVLKISRAKSELRKKQNHGKTNYSD</sequence>
<dbReference type="PROSITE" id="PS51880">
    <property type="entry name" value="TGS"/>
    <property type="match status" value="1"/>
</dbReference>
<dbReference type="InterPro" id="IPR004095">
    <property type="entry name" value="TGS"/>
</dbReference>
<dbReference type="CDD" id="cd04876">
    <property type="entry name" value="ACT_RelA-SpoT"/>
    <property type="match status" value="1"/>
</dbReference>
<dbReference type="Pfam" id="PF19296">
    <property type="entry name" value="RelA_AH_RIS"/>
    <property type="match status" value="1"/>
</dbReference>
<evidence type="ECO:0000313" key="9">
    <source>
        <dbReference type="EMBL" id="BBA36864.1"/>
    </source>
</evidence>
<comment type="function">
    <text evidence="5">In eubacteria ppGpp (guanosine 3'-diphosphate 5'-diphosphate) is a mediator of the stringent response that coordinates a variety of cellular activities in response to changes in nutritional abundance.</text>
</comment>
<dbReference type="Proteomes" id="UP000266313">
    <property type="component" value="Chromosome"/>
</dbReference>
<dbReference type="Gene3D" id="3.30.460.10">
    <property type="entry name" value="Beta Polymerase, domain 2"/>
    <property type="match status" value="1"/>
</dbReference>
<keyword evidence="1 9" id="KW-0378">Hydrolase</keyword>
<comment type="similarity">
    <text evidence="5">Belongs to the relA/spoT family.</text>
</comment>
<evidence type="ECO:0000313" key="10">
    <source>
        <dbReference type="Proteomes" id="UP000266313"/>
    </source>
</evidence>
<comment type="pathway">
    <text evidence="2">Purine metabolism; ppGpp biosynthesis; ppGpp from GDP: step 1/1.</text>
</comment>
<dbReference type="Pfam" id="PF13291">
    <property type="entry name" value="ACT_4"/>
    <property type="match status" value="1"/>
</dbReference>
<dbReference type="InterPro" id="IPR045865">
    <property type="entry name" value="ACT-like_dom_sf"/>
</dbReference>
<dbReference type="InterPro" id="IPR043519">
    <property type="entry name" value="NT_sf"/>
</dbReference>
<dbReference type="PANTHER" id="PTHR21262:SF36">
    <property type="entry name" value="BIFUNCTIONAL (P)PPGPP SYNTHASE_HYDROLASE SPOT"/>
    <property type="match status" value="1"/>
</dbReference>
<dbReference type="FunFam" id="3.30.460.10:FF:000001">
    <property type="entry name" value="GTP pyrophosphokinase RelA"/>
    <property type="match status" value="1"/>
</dbReference>
<dbReference type="InterPro" id="IPR012676">
    <property type="entry name" value="TGS-like"/>
</dbReference>
<dbReference type="CDD" id="cd00077">
    <property type="entry name" value="HDc"/>
    <property type="match status" value="1"/>
</dbReference>
<dbReference type="AlphaFoldDB" id="A0A250KZE8"/>
<feature type="domain" description="HD" evidence="7">
    <location>
        <begin position="59"/>
        <end position="158"/>
    </location>
</feature>
<evidence type="ECO:0000259" key="6">
    <source>
        <dbReference type="PROSITE" id="PS51671"/>
    </source>
</evidence>
<dbReference type="InterPro" id="IPR006674">
    <property type="entry name" value="HD_domain"/>
</dbReference>
<dbReference type="InterPro" id="IPR002912">
    <property type="entry name" value="ACT_dom"/>
</dbReference>
<dbReference type="GO" id="GO:0008728">
    <property type="term" value="F:GTP diphosphokinase activity"/>
    <property type="evidence" value="ECO:0007669"/>
    <property type="project" value="TreeGrafter"/>
</dbReference>
<dbReference type="Pfam" id="PF04607">
    <property type="entry name" value="RelA_SpoT"/>
    <property type="match status" value="1"/>
</dbReference>
<dbReference type="InterPro" id="IPR012675">
    <property type="entry name" value="Beta-grasp_dom_sf"/>
</dbReference>
<feature type="domain" description="TGS" evidence="8">
    <location>
        <begin position="401"/>
        <end position="462"/>
    </location>
</feature>
<dbReference type="RefSeq" id="WP_119631972.1">
    <property type="nucleotide sequence ID" value="NZ_AP017928.1"/>
</dbReference>
<evidence type="ECO:0000256" key="5">
    <source>
        <dbReference type="RuleBase" id="RU003847"/>
    </source>
</evidence>
<dbReference type="KEGG" id="mmai:sS8_4941"/>
<dbReference type="InterPro" id="IPR004811">
    <property type="entry name" value="RelA/Spo_fam"/>
</dbReference>
<reference evidence="9 10" key="1">
    <citation type="submission" date="2016-12" db="EMBL/GenBank/DDBJ databases">
        <title>Genome sequencing of Methylocaldum marinum.</title>
        <authorList>
            <person name="Takeuchi M."/>
            <person name="Kamagata Y."/>
            <person name="Hiraoka S."/>
            <person name="Oshima K."/>
            <person name="Hattori M."/>
            <person name="Iwasaki W."/>
        </authorList>
    </citation>
    <scope>NUCLEOTIDE SEQUENCE [LARGE SCALE GENOMIC DNA]</scope>
    <source>
        <strain evidence="9 10">S8</strain>
    </source>
</reference>
<dbReference type="InterPro" id="IPR003607">
    <property type="entry name" value="HD/PDEase_dom"/>
</dbReference>
<evidence type="ECO:0000256" key="3">
    <source>
        <dbReference type="ARBA" id="ARBA00024387"/>
    </source>
</evidence>
<dbReference type="SUPFAM" id="SSF81271">
    <property type="entry name" value="TGS-like"/>
    <property type="match status" value="1"/>
</dbReference>
<dbReference type="InterPro" id="IPR007685">
    <property type="entry name" value="RelA_SpoT"/>
</dbReference>
<gene>
    <name evidence="9" type="ORF">sS8_4941</name>
</gene>
<dbReference type="PANTHER" id="PTHR21262">
    <property type="entry name" value="GUANOSINE-3',5'-BIS DIPHOSPHATE 3'-PYROPHOSPHOHYDROLASE"/>
    <property type="match status" value="1"/>
</dbReference>
<dbReference type="SUPFAM" id="SSF109604">
    <property type="entry name" value="HD-domain/PDEase-like"/>
    <property type="match status" value="1"/>
</dbReference>
<dbReference type="FunFam" id="1.10.3210.10:FF:000001">
    <property type="entry name" value="GTP pyrophosphokinase RelA"/>
    <property type="match status" value="1"/>
</dbReference>
<dbReference type="Gene3D" id="3.30.70.260">
    <property type="match status" value="1"/>
</dbReference>